<comment type="caution">
    <text evidence="2">The sequence shown here is derived from an EMBL/GenBank/DDBJ whole genome shotgun (WGS) entry which is preliminary data.</text>
</comment>
<dbReference type="PANTHER" id="PTHR45794">
    <property type="entry name" value="LEUCYL-TRNA SYNTHETASE"/>
    <property type="match status" value="1"/>
</dbReference>
<evidence type="ECO:0000313" key="3">
    <source>
        <dbReference type="Proteomes" id="UP001459277"/>
    </source>
</evidence>
<proteinExistence type="inferred from homology"/>
<dbReference type="EMBL" id="JAZDWU010000009">
    <property type="protein sequence ID" value="KAK9990161.1"/>
    <property type="molecule type" value="Genomic_DNA"/>
</dbReference>
<dbReference type="InterPro" id="IPR004493">
    <property type="entry name" value="Leu-tRNA-synth_Ia_arc/euk"/>
</dbReference>
<dbReference type="GO" id="GO:0005524">
    <property type="term" value="F:ATP binding"/>
    <property type="evidence" value="ECO:0007669"/>
    <property type="project" value="InterPro"/>
</dbReference>
<evidence type="ECO:0000313" key="2">
    <source>
        <dbReference type="EMBL" id="KAK9990161.1"/>
    </source>
</evidence>
<dbReference type="AlphaFoldDB" id="A0AAW2BXP5"/>
<dbReference type="Proteomes" id="UP001459277">
    <property type="component" value="Unassembled WGS sequence"/>
</dbReference>
<protein>
    <submittedName>
        <fullName evidence="2">Uncharacterized protein</fullName>
    </submittedName>
</protein>
<dbReference type="GO" id="GO:0004823">
    <property type="term" value="F:leucine-tRNA ligase activity"/>
    <property type="evidence" value="ECO:0007669"/>
    <property type="project" value="InterPro"/>
</dbReference>
<evidence type="ECO:0000256" key="1">
    <source>
        <dbReference type="ARBA" id="ARBA00005594"/>
    </source>
</evidence>
<organism evidence="2 3">
    <name type="scientific">Lithocarpus litseifolius</name>
    <dbReference type="NCBI Taxonomy" id="425828"/>
    <lineage>
        <taxon>Eukaryota</taxon>
        <taxon>Viridiplantae</taxon>
        <taxon>Streptophyta</taxon>
        <taxon>Embryophyta</taxon>
        <taxon>Tracheophyta</taxon>
        <taxon>Spermatophyta</taxon>
        <taxon>Magnoliopsida</taxon>
        <taxon>eudicotyledons</taxon>
        <taxon>Gunneridae</taxon>
        <taxon>Pentapetalae</taxon>
        <taxon>rosids</taxon>
        <taxon>fabids</taxon>
        <taxon>Fagales</taxon>
        <taxon>Fagaceae</taxon>
        <taxon>Lithocarpus</taxon>
    </lineage>
</organism>
<accession>A0AAW2BXP5</accession>
<gene>
    <name evidence="2" type="ORF">SO802_025146</name>
</gene>
<dbReference type="GO" id="GO:0006429">
    <property type="term" value="P:leucyl-tRNA aminoacylation"/>
    <property type="evidence" value="ECO:0007669"/>
    <property type="project" value="InterPro"/>
</dbReference>
<comment type="similarity">
    <text evidence="1">Belongs to the class-I aminoacyl-tRNA synthetase family.</text>
</comment>
<name>A0AAW2BXP5_9ROSI</name>
<dbReference type="PANTHER" id="PTHR45794:SF1">
    <property type="entry name" value="LEUCINE--TRNA LIGASE, CYTOPLASMIC"/>
    <property type="match status" value="1"/>
</dbReference>
<reference evidence="2 3" key="1">
    <citation type="submission" date="2024-01" db="EMBL/GenBank/DDBJ databases">
        <title>A telomere-to-telomere, gap-free genome of sweet tea (Lithocarpus litseifolius).</title>
        <authorList>
            <person name="Zhou J."/>
        </authorList>
    </citation>
    <scope>NUCLEOTIDE SEQUENCE [LARGE SCALE GENOMIC DNA]</scope>
    <source>
        <strain evidence="2">Zhou-2022a</strain>
        <tissue evidence="2">Leaf</tissue>
    </source>
</reference>
<keyword evidence="3" id="KW-1185">Reference proteome</keyword>
<sequence>MRKLLQNQILGSKKANKKGAPVTTLSEDNRLASLIYVNEQFNGWKVWCLRILQRAQALELRLPFGQIEVLQENLDLIRRQIGLEEVEILSATDPDALAKAATLV</sequence>